<feature type="short sequence motif" description="HXTX 2" evidence="2">
    <location>
        <begin position="126"/>
        <end position="129"/>
    </location>
</feature>
<dbReference type="SUPFAM" id="SSF55144">
    <property type="entry name" value="LigT-like"/>
    <property type="match status" value="1"/>
</dbReference>
<comment type="function">
    <text evidence="2">Hydrolyzes RNA 2',3'-cyclic phosphodiester to an RNA 2'-phosphomonoester.</text>
</comment>
<gene>
    <name evidence="3" type="primary">thpR</name>
    <name evidence="3" type="ORF">DM484_04745</name>
</gene>
<feature type="active site" description="Proton acceptor" evidence="2">
    <location>
        <position position="126"/>
    </location>
</feature>
<reference evidence="3 4" key="1">
    <citation type="journal article" date="2018" name="Aquat. Microb. Ecol.">
        <title>Gammaproteobacterial methanotrophs dominate.</title>
        <authorList>
            <person name="Rissanen A.J."/>
            <person name="Saarenheimo J."/>
            <person name="Tiirola M."/>
            <person name="Peura S."/>
            <person name="Aalto S.L."/>
            <person name="Karvinen A."/>
            <person name="Nykanen H."/>
        </authorList>
    </citation>
    <scope>NUCLEOTIDE SEQUENCE [LARGE SCALE GENOMIC DNA]</scope>
    <source>
        <strain evidence="3">AMbin10</strain>
    </source>
</reference>
<dbReference type="HAMAP" id="MF_01940">
    <property type="entry name" value="RNA_CPDase"/>
    <property type="match status" value="1"/>
</dbReference>
<sequence>MDKPTQRLFFALWPEESCRIELAAAQCLLQANIPAHWIKPENLHMTLAFLGDVEAKARDGLAAMAKKIQSQNFELLLDRVEYWRKPQVICLTPTAHSPILEQLANDLATGLRNEGYALEKRPWHAHLTLARRAAYLPAEARLENPILWKSTAFVLAASTRDALGSTYTVLESWPLSQANPLRADNQNFSITVENTLLKL</sequence>
<evidence type="ECO:0000256" key="2">
    <source>
        <dbReference type="HAMAP-Rule" id="MF_01940"/>
    </source>
</evidence>
<dbReference type="GO" id="GO:0004113">
    <property type="term" value="F:2',3'-cyclic-nucleotide 3'-phosphodiesterase activity"/>
    <property type="evidence" value="ECO:0007669"/>
    <property type="project" value="InterPro"/>
</dbReference>
<dbReference type="PANTHER" id="PTHR35561">
    <property type="entry name" value="RNA 2',3'-CYCLIC PHOSPHODIESTERASE"/>
    <property type="match status" value="1"/>
</dbReference>
<evidence type="ECO:0000313" key="3">
    <source>
        <dbReference type="EMBL" id="PZN83337.1"/>
    </source>
</evidence>
<dbReference type="AlphaFoldDB" id="A0A2W4TLU9"/>
<evidence type="ECO:0000256" key="1">
    <source>
        <dbReference type="ARBA" id="ARBA00022801"/>
    </source>
</evidence>
<dbReference type="Gene3D" id="3.90.1140.10">
    <property type="entry name" value="Cyclic phosphodiesterase"/>
    <property type="match status" value="1"/>
</dbReference>
<dbReference type="PANTHER" id="PTHR35561:SF1">
    <property type="entry name" value="RNA 2',3'-CYCLIC PHOSPHODIESTERASE"/>
    <property type="match status" value="1"/>
</dbReference>
<feature type="short sequence motif" description="HXTX 1" evidence="2">
    <location>
        <begin position="44"/>
        <end position="47"/>
    </location>
</feature>
<keyword evidence="1 2" id="KW-0378">Hydrolase</keyword>
<dbReference type="EC" id="3.1.4.58" evidence="2"/>
<comment type="similarity">
    <text evidence="2">Belongs to the 2H phosphoesterase superfamily. ThpR family.</text>
</comment>
<organism evidence="3 4">
    <name type="scientific">Candidatus Methylumidiphilus alinenensis</name>
    <dbReference type="NCBI Taxonomy" id="2202197"/>
    <lineage>
        <taxon>Bacteria</taxon>
        <taxon>Pseudomonadati</taxon>
        <taxon>Pseudomonadota</taxon>
        <taxon>Gammaproteobacteria</taxon>
        <taxon>Methylococcales</taxon>
        <taxon>Candidatus Methylumidiphilus</taxon>
    </lineage>
</organism>
<dbReference type="NCBIfam" id="TIGR02258">
    <property type="entry name" value="2_5_ligase"/>
    <property type="match status" value="1"/>
</dbReference>
<dbReference type="Proteomes" id="UP000249396">
    <property type="component" value="Unassembled WGS sequence"/>
</dbReference>
<protein>
    <recommendedName>
        <fullName evidence="2">RNA 2',3'-cyclic phosphodiesterase</fullName>
        <shortName evidence="2">RNA 2',3'-CPDase</shortName>
        <ecNumber evidence="2">3.1.4.58</ecNumber>
    </recommendedName>
</protein>
<comment type="catalytic activity">
    <reaction evidence="2">
        <text>a 3'-end 2',3'-cyclophospho-ribonucleotide-RNA + H2O = a 3'-end 2'-phospho-ribonucleotide-RNA + H(+)</text>
        <dbReference type="Rhea" id="RHEA:11828"/>
        <dbReference type="Rhea" id="RHEA-COMP:10464"/>
        <dbReference type="Rhea" id="RHEA-COMP:17353"/>
        <dbReference type="ChEBI" id="CHEBI:15377"/>
        <dbReference type="ChEBI" id="CHEBI:15378"/>
        <dbReference type="ChEBI" id="CHEBI:83064"/>
        <dbReference type="ChEBI" id="CHEBI:173113"/>
        <dbReference type="EC" id="3.1.4.58"/>
    </reaction>
</comment>
<comment type="caution">
    <text evidence="3">The sequence shown here is derived from an EMBL/GenBank/DDBJ whole genome shotgun (WGS) entry which is preliminary data.</text>
</comment>
<dbReference type="InterPro" id="IPR009097">
    <property type="entry name" value="Cyclic_Pdiesterase"/>
</dbReference>
<proteinExistence type="inferred from homology"/>
<evidence type="ECO:0000313" key="4">
    <source>
        <dbReference type="Proteomes" id="UP000249396"/>
    </source>
</evidence>
<feature type="active site" description="Proton donor" evidence="2">
    <location>
        <position position="44"/>
    </location>
</feature>
<dbReference type="InterPro" id="IPR004175">
    <property type="entry name" value="RNA_CPDase"/>
</dbReference>
<accession>A0A2W4TLU9</accession>
<name>A0A2W4TLU9_9GAMM</name>
<dbReference type="Pfam" id="PF13563">
    <property type="entry name" value="2_5_RNA_ligase2"/>
    <property type="match status" value="1"/>
</dbReference>
<dbReference type="EMBL" id="QJPH01000188">
    <property type="protein sequence ID" value="PZN83337.1"/>
    <property type="molecule type" value="Genomic_DNA"/>
</dbReference>
<dbReference type="GO" id="GO:0008664">
    <property type="term" value="F:RNA 2',3'-cyclic 3'-phosphodiesterase activity"/>
    <property type="evidence" value="ECO:0007669"/>
    <property type="project" value="UniProtKB-EC"/>
</dbReference>